<gene>
    <name evidence="2" type="primary">abgT_2</name>
    <name evidence="2" type="ORF">I41_49360</name>
</gene>
<dbReference type="InterPro" id="IPR004697">
    <property type="entry name" value="AbgT"/>
</dbReference>
<dbReference type="AlphaFoldDB" id="A0A517U4Y4"/>
<dbReference type="OrthoDB" id="3314392at2"/>
<feature type="transmembrane region" description="Helical" evidence="1">
    <location>
        <begin position="277"/>
        <end position="298"/>
    </location>
</feature>
<feature type="transmembrane region" description="Helical" evidence="1">
    <location>
        <begin position="487"/>
        <end position="509"/>
    </location>
</feature>
<dbReference type="Proteomes" id="UP000317909">
    <property type="component" value="Chromosome"/>
</dbReference>
<feature type="transmembrane region" description="Helical" evidence="1">
    <location>
        <begin position="357"/>
        <end position="376"/>
    </location>
</feature>
<dbReference type="KEGG" id="llh:I41_49360"/>
<dbReference type="EMBL" id="CP036339">
    <property type="protein sequence ID" value="QDT75694.1"/>
    <property type="molecule type" value="Genomic_DNA"/>
</dbReference>
<dbReference type="RefSeq" id="WP_145435476.1">
    <property type="nucleotide sequence ID" value="NZ_CP036339.1"/>
</dbReference>
<feature type="transmembrane region" description="Helical" evidence="1">
    <location>
        <begin position="396"/>
        <end position="416"/>
    </location>
</feature>
<organism evidence="2 3">
    <name type="scientific">Lacipirellula limnantheis</name>
    <dbReference type="NCBI Taxonomy" id="2528024"/>
    <lineage>
        <taxon>Bacteria</taxon>
        <taxon>Pseudomonadati</taxon>
        <taxon>Planctomycetota</taxon>
        <taxon>Planctomycetia</taxon>
        <taxon>Pirellulales</taxon>
        <taxon>Lacipirellulaceae</taxon>
        <taxon>Lacipirellula</taxon>
    </lineage>
</organism>
<feature type="transmembrane region" description="Helical" evidence="1">
    <location>
        <begin position="30"/>
        <end position="49"/>
    </location>
</feature>
<keyword evidence="1" id="KW-1133">Transmembrane helix</keyword>
<feature type="transmembrane region" description="Helical" evidence="1">
    <location>
        <begin position="318"/>
        <end position="336"/>
    </location>
</feature>
<dbReference type="GO" id="GO:0015558">
    <property type="term" value="F:secondary active p-aminobenzoyl-glutamate transmembrane transporter activity"/>
    <property type="evidence" value="ECO:0007669"/>
    <property type="project" value="InterPro"/>
</dbReference>
<keyword evidence="3" id="KW-1185">Reference proteome</keyword>
<name>A0A517U4Y4_9BACT</name>
<dbReference type="PANTHER" id="PTHR30282">
    <property type="entry name" value="P-AMINOBENZOYL GLUTAMATE TRANSPORTER"/>
    <property type="match status" value="1"/>
</dbReference>
<feature type="transmembrane region" description="Helical" evidence="1">
    <location>
        <begin position="132"/>
        <end position="160"/>
    </location>
</feature>
<sequence length="515" mass="54156">MNEFENASKSLSQRMLDVVEVVGNKVPHPVVIFLILIAIVLLLSHVLFLTGASVTYQVINPDTHEVETATTTARSLLTASGIRDMYTGLVPNFMGFTAIGLLIVAMVGVGVAEEAGLINSLIRKLVAVSPGWAMTYILAFVGILSSIAADAGYVVLIPLAGAAFMSLGRNPLAGLALGFAAVGGAFNVNLLIKPLDAVLTEITNDAIHMVDPSISISLTGGLWFSVASVLLLTVVIALVTERVIEPRLGKYEPASPGDVGETTDAMLSAKELRGLRYALVALVGVLLAFGLLTIPAAAPLRNPETGALIGNSPFMNALIVPIMFLFLATGVAYGLGAGTMRTAGEVIGAMTKAVSSLGGTILLFLVISQFIAYFNYSNIPTLAAVKMADSLKAANIGPLWLLLGFILVVTALNFIFTPAIAKWAIFAPVFVPLFITLGVDPAAILSAYRVGDSPTNALTPLNAYFALVVGFAQVYDKKAGIGTVVALLLPYSIWMTVTWMALFAGWYLLGLPWGI</sequence>
<keyword evidence="1" id="KW-0472">Membrane</keyword>
<accession>A0A517U4Y4</accession>
<evidence type="ECO:0000256" key="1">
    <source>
        <dbReference type="SAM" id="Phobius"/>
    </source>
</evidence>
<feature type="transmembrane region" description="Helical" evidence="1">
    <location>
        <begin position="457"/>
        <end position="475"/>
    </location>
</feature>
<feature type="transmembrane region" description="Helical" evidence="1">
    <location>
        <begin position="222"/>
        <end position="240"/>
    </location>
</feature>
<feature type="transmembrane region" description="Helical" evidence="1">
    <location>
        <begin position="93"/>
        <end position="112"/>
    </location>
</feature>
<proteinExistence type="predicted"/>
<reference evidence="2 3" key="1">
    <citation type="submission" date="2019-02" db="EMBL/GenBank/DDBJ databases">
        <title>Deep-cultivation of Planctomycetes and their phenomic and genomic characterization uncovers novel biology.</title>
        <authorList>
            <person name="Wiegand S."/>
            <person name="Jogler M."/>
            <person name="Boedeker C."/>
            <person name="Pinto D."/>
            <person name="Vollmers J."/>
            <person name="Rivas-Marin E."/>
            <person name="Kohn T."/>
            <person name="Peeters S.H."/>
            <person name="Heuer A."/>
            <person name="Rast P."/>
            <person name="Oberbeckmann S."/>
            <person name="Bunk B."/>
            <person name="Jeske O."/>
            <person name="Meyerdierks A."/>
            <person name="Storesund J.E."/>
            <person name="Kallscheuer N."/>
            <person name="Luecker S."/>
            <person name="Lage O.M."/>
            <person name="Pohl T."/>
            <person name="Merkel B.J."/>
            <person name="Hornburger P."/>
            <person name="Mueller R.-W."/>
            <person name="Bruemmer F."/>
            <person name="Labrenz M."/>
            <person name="Spormann A.M."/>
            <person name="Op den Camp H."/>
            <person name="Overmann J."/>
            <person name="Amann R."/>
            <person name="Jetten M.S.M."/>
            <person name="Mascher T."/>
            <person name="Medema M.H."/>
            <person name="Devos D.P."/>
            <person name="Kaster A.-K."/>
            <person name="Ovreas L."/>
            <person name="Rohde M."/>
            <person name="Galperin M.Y."/>
            <person name="Jogler C."/>
        </authorList>
    </citation>
    <scope>NUCLEOTIDE SEQUENCE [LARGE SCALE GENOMIC DNA]</scope>
    <source>
        <strain evidence="2 3">I41</strain>
    </source>
</reference>
<dbReference type="PANTHER" id="PTHR30282:SF0">
    <property type="entry name" value="P-AMINOBENZOYL-GLUTAMATE TRANSPORT PROTEIN"/>
    <property type="match status" value="1"/>
</dbReference>
<evidence type="ECO:0000313" key="2">
    <source>
        <dbReference type="EMBL" id="QDT75694.1"/>
    </source>
</evidence>
<dbReference type="Pfam" id="PF03806">
    <property type="entry name" value="ABG_transport"/>
    <property type="match status" value="1"/>
</dbReference>
<protein>
    <submittedName>
        <fullName evidence="2">p-aminobenzoyl-glutamate transport protein</fullName>
    </submittedName>
</protein>
<keyword evidence="1" id="KW-0812">Transmembrane</keyword>
<feature type="transmembrane region" description="Helical" evidence="1">
    <location>
        <begin position="423"/>
        <end position="445"/>
    </location>
</feature>
<evidence type="ECO:0000313" key="3">
    <source>
        <dbReference type="Proteomes" id="UP000317909"/>
    </source>
</evidence>
<feature type="transmembrane region" description="Helical" evidence="1">
    <location>
        <begin position="172"/>
        <end position="192"/>
    </location>
</feature>
<dbReference type="GO" id="GO:1902604">
    <property type="term" value="P:p-aminobenzoyl-glutamate transmembrane transport"/>
    <property type="evidence" value="ECO:0007669"/>
    <property type="project" value="InterPro"/>
</dbReference>